<dbReference type="Proteomes" id="UP000694228">
    <property type="component" value="Chromosome"/>
</dbReference>
<dbReference type="InterPro" id="IPR002934">
    <property type="entry name" value="Polymerase_NTP_transf_dom"/>
</dbReference>
<comment type="cofactor">
    <cofactor evidence="1">
        <name>Mg(2+)</name>
        <dbReference type="ChEBI" id="CHEBI:18420"/>
    </cofactor>
</comment>
<evidence type="ECO:0000259" key="13">
    <source>
        <dbReference type="Pfam" id="PF01909"/>
    </source>
</evidence>
<dbReference type="InterPro" id="IPR043519">
    <property type="entry name" value="NT_sf"/>
</dbReference>
<dbReference type="AlphaFoldDB" id="A0A8F5VLB9"/>
<gene>
    <name evidence="14" type="ORF">KSK55_13025</name>
</gene>
<evidence type="ECO:0000256" key="5">
    <source>
        <dbReference type="ARBA" id="ARBA00022723"/>
    </source>
</evidence>
<evidence type="ECO:0000256" key="3">
    <source>
        <dbReference type="ARBA" id="ARBA00022679"/>
    </source>
</evidence>
<dbReference type="OrthoDB" id="61846at2157"/>
<dbReference type="GO" id="GO:0070733">
    <property type="term" value="F:AMPylase activity"/>
    <property type="evidence" value="ECO:0007669"/>
    <property type="project" value="UniProtKB-EC"/>
</dbReference>
<feature type="domain" description="Polymerase nucleotidyl transferase" evidence="13">
    <location>
        <begin position="14"/>
        <end position="99"/>
    </location>
</feature>
<keyword evidence="7" id="KW-0067">ATP-binding</keyword>
<dbReference type="EMBL" id="CP077107">
    <property type="protein sequence ID" value="QXO94241.1"/>
    <property type="molecule type" value="Genomic_DNA"/>
</dbReference>
<comment type="catalytic activity">
    <reaction evidence="11">
        <text>O-(5'-adenylyl)-L-tyrosyl-[protein] + ATP = O-[5'-(adenylyl-(5'-&gt;3')-adenylyl)]-L-tyrosyl-[protein] + diphosphate</text>
        <dbReference type="Rhea" id="RHEA:66528"/>
        <dbReference type="Rhea" id="RHEA-COMP:13846"/>
        <dbReference type="Rhea" id="RHEA-COMP:17046"/>
        <dbReference type="ChEBI" id="CHEBI:30616"/>
        <dbReference type="ChEBI" id="CHEBI:33019"/>
        <dbReference type="ChEBI" id="CHEBI:83624"/>
        <dbReference type="ChEBI" id="CHEBI:167160"/>
    </reaction>
</comment>
<evidence type="ECO:0000256" key="6">
    <source>
        <dbReference type="ARBA" id="ARBA00022741"/>
    </source>
</evidence>
<evidence type="ECO:0000256" key="7">
    <source>
        <dbReference type="ARBA" id="ARBA00022840"/>
    </source>
</evidence>
<sequence length="99" mass="11275">MAKVQTRVIFSTLKSLKPKLMEQYHITRIGVFGSVIHGTQTEESDVDVLIEFSDPPGLFKFMEIEELLSDTLKIPVDLVDAEGIKPRLKKRILSEVQYV</sequence>
<comment type="similarity">
    <text evidence="10">Belongs to the MntA antitoxin family.</text>
</comment>
<keyword evidence="5" id="KW-0479">Metal-binding</keyword>
<organism evidence="14 15">
    <name type="scientific">Methanospirillum hungatei</name>
    <dbReference type="NCBI Taxonomy" id="2203"/>
    <lineage>
        <taxon>Archaea</taxon>
        <taxon>Methanobacteriati</taxon>
        <taxon>Methanobacteriota</taxon>
        <taxon>Stenosarchaea group</taxon>
        <taxon>Methanomicrobia</taxon>
        <taxon>Methanomicrobiales</taxon>
        <taxon>Methanospirillaceae</taxon>
        <taxon>Methanospirillum</taxon>
    </lineage>
</organism>
<reference evidence="14 15" key="1">
    <citation type="submission" date="2021-06" db="EMBL/GenBank/DDBJ databases">
        <title>Complete genome sequence of the secondary alcohol utilizing methanogen Methanospirillum hungatei strain GP1.</title>
        <authorList>
            <person name="Day L.A."/>
            <person name="Costa K.C."/>
        </authorList>
    </citation>
    <scope>NUCLEOTIDE SEQUENCE [LARGE SCALE GENOMIC DNA]</scope>
    <source>
        <strain evidence="14 15">GP1</strain>
    </source>
</reference>
<evidence type="ECO:0000256" key="4">
    <source>
        <dbReference type="ARBA" id="ARBA00022695"/>
    </source>
</evidence>
<keyword evidence="8" id="KW-0460">Magnesium</keyword>
<dbReference type="InterPro" id="IPR052038">
    <property type="entry name" value="Type-VII_TA_antitoxin"/>
</dbReference>
<dbReference type="GO" id="GO:0046872">
    <property type="term" value="F:metal ion binding"/>
    <property type="evidence" value="ECO:0007669"/>
    <property type="project" value="UniProtKB-KW"/>
</dbReference>
<evidence type="ECO:0000313" key="14">
    <source>
        <dbReference type="EMBL" id="QXO94241.1"/>
    </source>
</evidence>
<dbReference type="SUPFAM" id="SSF81301">
    <property type="entry name" value="Nucleotidyltransferase"/>
    <property type="match status" value="1"/>
</dbReference>
<dbReference type="CDD" id="cd05403">
    <property type="entry name" value="NT_KNTase_like"/>
    <property type="match status" value="1"/>
</dbReference>
<accession>A0A8F5VLB9</accession>
<evidence type="ECO:0000256" key="11">
    <source>
        <dbReference type="ARBA" id="ARBA00047518"/>
    </source>
</evidence>
<keyword evidence="3" id="KW-0808">Transferase</keyword>
<dbReference type="GO" id="GO:0005524">
    <property type="term" value="F:ATP binding"/>
    <property type="evidence" value="ECO:0007669"/>
    <property type="project" value="UniProtKB-KW"/>
</dbReference>
<proteinExistence type="inferred from homology"/>
<keyword evidence="2" id="KW-1277">Toxin-antitoxin system</keyword>
<evidence type="ECO:0000256" key="1">
    <source>
        <dbReference type="ARBA" id="ARBA00001946"/>
    </source>
</evidence>
<dbReference type="Gene3D" id="3.30.460.10">
    <property type="entry name" value="Beta Polymerase, domain 2"/>
    <property type="match status" value="1"/>
</dbReference>
<keyword evidence="4" id="KW-0548">Nucleotidyltransferase</keyword>
<dbReference type="EC" id="2.7.7.108" evidence="9"/>
<evidence type="ECO:0000256" key="9">
    <source>
        <dbReference type="ARBA" id="ARBA00034531"/>
    </source>
</evidence>
<evidence type="ECO:0000256" key="12">
    <source>
        <dbReference type="ARBA" id="ARBA00048696"/>
    </source>
</evidence>
<dbReference type="Pfam" id="PF01909">
    <property type="entry name" value="NTP_transf_2"/>
    <property type="match status" value="1"/>
</dbReference>
<name>A0A8F5VLB9_METHU</name>
<dbReference type="PANTHER" id="PTHR33571">
    <property type="entry name" value="SSL8005 PROTEIN"/>
    <property type="match status" value="1"/>
</dbReference>
<evidence type="ECO:0000256" key="8">
    <source>
        <dbReference type="ARBA" id="ARBA00022842"/>
    </source>
</evidence>
<dbReference type="PANTHER" id="PTHR33571:SF19">
    <property type="entry name" value="PROTEIN ADENYLYLTRANSFERASE MJ0128-RELATED"/>
    <property type="match status" value="1"/>
</dbReference>
<comment type="catalytic activity">
    <reaction evidence="12">
        <text>L-tyrosyl-[protein] + ATP = O-(5'-adenylyl)-L-tyrosyl-[protein] + diphosphate</text>
        <dbReference type="Rhea" id="RHEA:54288"/>
        <dbReference type="Rhea" id="RHEA-COMP:10136"/>
        <dbReference type="Rhea" id="RHEA-COMP:13846"/>
        <dbReference type="ChEBI" id="CHEBI:30616"/>
        <dbReference type="ChEBI" id="CHEBI:33019"/>
        <dbReference type="ChEBI" id="CHEBI:46858"/>
        <dbReference type="ChEBI" id="CHEBI:83624"/>
        <dbReference type="EC" id="2.7.7.108"/>
    </reaction>
</comment>
<evidence type="ECO:0000256" key="2">
    <source>
        <dbReference type="ARBA" id="ARBA00022649"/>
    </source>
</evidence>
<protein>
    <recommendedName>
        <fullName evidence="9">protein adenylyltransferase</fullName>
        <ecNumber evidence="9">2.7.7.108</ecNumber>
    </recommendedName>
</protein>
<evidence type="ECO:0000313" key="15">
    <source>
        <dbReference type="Proteomes" id="UP000694228"/>
    </source>
</evidence>
<keyword evidence="6" id="KW-0547">Nucleotide-binding</keyword>
<evidence type="ECO:0000256" key="10">
    <source>
        <dbReference type="ARBA" id="ARBA00038276"/>
    </source>
</evidence>